<dbReference type="Proteomes" id="UP001159427">
    <property type="component" value="Unassembled WGS sequence"/>
</dbReference>
<accession>A0ABN8LJR2</accession>
<reference evidence="2 3" key="1">
    <citation type="submission" date="2022-05" db="EMBL/GenBank/DDBJ databases">
        <authorList>
            <consortium name="Genoscope - CEA"/>
            <person name="William W."/>
        </authorList>
    </citation>
    <scope>NUCLEOTIDE SEQUENCE [LARGE SCALE GENOMIC DNA]</scope>
</reference>
<organism evidence="2 3">
    <name type="scientific">Porites evermanni</name>
    <dbReference type="NCBI Taxonomy" id="104178"/>
    <lineage>
        <taxon>Eukaryota</taxon>
        <taxon>Metazoa</taxon>
        <taxon>Cnidaria</taxon>
        <taxon>Anthozoa</taxon>
        <taxon>Hexacorallia</taxon>
        <taxon>Scleractinia</taxon>
        <taxon>Fungiina</taxon>
        <taxon>Poritidae</taxon>
        <taxon>Porites</taxon>
    </lineage>
</organism>
<dbReference type="EMBL" id="CALNXI010000030">
    <property type="protein sequence ID" value="CAH3015847.1"/>
    <property type="molecule type" value="Genomic_DNA"/>
</dbReference>
<feature type="region of interest" description="Disordered" evidence="1">
    <location>
        <begin position="26"/>
        <end position="45"/>
    </location>
</feature>
<evidence type="ECO:0000313" key="3">
    <source>
        <dbReference type="Proteomes" id="UP001159427"/>
    </source>
</evidence>
<evidence type="ECO:0000313" key="2">
    <source>
        <dbReference type="EMBL" id="CAH3015847.1"/>
    </source>
</evidence>
<comment type="caution">
    <text evidence="2">The sequence shown here is derived from an EMBL/GenBank/DDBJ whole genome shotgun (WGS) entry which is preliminary data.</text>
</comment>
<keyword evidence="3" id="KW-1185">Reference proteome</keyword>
<sequence length="78" mass="8794">MPFSTEPIQCSDRENREIGRYRTLGDASADPVQCSEAGDQERNEEMERLTLSVGRTVISIYFKAAECQGGDEVELYIM</sequence>
<evidence type="ECO:0000256" key="1">
    <source>
        <dbReference type="SAM" id="MobiDB-lite"/>
    </source>
</evidence>
<protein>
    <submittedName>
        <fullName evidence="2">Uncharacterized protein</fullName>
    </submittedName>
</protein>
<name>A0ABN8LJR2_9CNID</name>
<proteinExistence type="predicted"/>
<gene>
    <name evidence="2" type="ORF">PEVE_00022599</name>
</gene>